<evidence type="ECO:0000313" key="3">
    <source>
        <dbReference type="Proteomes" id="UP000831327"/>
    </source>
</evidence>
<keyword evidence="1" id="KW-0812">Transmembrane</keyword>
<feature type="transmembrane region" description="Helical" evidence="1">
    <location>
        <begin position="108"/>
        <end position="128"/>
    </location>
</feature>
<evidence type="ECO:0000313" key="2">
    <source>
        <dbReference type="EMBL" id="BDG73633.1"/>
    </source>
</evidence>
<evidence type="ECO:0000256" key="1">
    <source>
        <dbReference type="SAM" id="Phobius"/>
    </source>
</evidence>
<dbReference type="RefSeq" id="WP_244407851.1">
    <property type="nucleotide sequence ID" value="NZ_AP025637.1"/>
</dbReference>
<sequence length="129" mass="14287">MHEIPLCIDLSIRRACGFVALAIGTVMLSLSFDMPLALRSGAAMMAAMCGVLLLIAWRSSRRDVRRTEFWSIFAARNPDVLAQGDVARIQAMARRLWRERLLWHAERIGIAALVLWAGAGVAALLRAWG</sequence>
<name>A0ABM7Y6M4_9PROT</name>
<reference evidence="2 3" key="1">
    <citation type="journal article" date="2016" name="Microbes Environ.">
        <title>Phylogenetically diverse aerobic anoxygenic phototrophic bacteria isolated from epilithic biofilms in Tama river, Japan.</title>
        <authorList>
            <person name="Hirose S."/>
            <person name="Matsuura K."/>
            <person name="Haruta S."/>
        </authorList>
    </citation>
    <scope>NUCLEOTIDE SEQUENCE [LARGE SCALE GENOMIC DNA]</scope>
    <source>
        <strain evidence="2 3">S08</strain>
    </source>
</reference>
<organism evidence="2 3">
    <name type="scientific">Roseomonas fluvialis</name>
    <dbReference type="NCBI Taxonomy" id="1750527"/>
    <lineage>
        <taxon>Bacteria</taxon>
        <taxon>Pseudomonadati</taxon>
        <taxon>Pseudomonadota</taxon>
        <taxon>Alphaproteobacteria</taxon>
        <taxon>Acetobacterales</taxon>
        <taxon>Roseomonadaceae</taxon>
        <taxon>Roseomonas</taxon>
    </lineage>
</organism>
<protein>
    <recommendedName>
        <fullName evidence="4">Integral membrane protein</fullName>
    </recommendedName>
</protein>
<evidence type="ECO:0008006" key="4">
    <source>
        <dbReference type="Google" id="ProtNLM"/>
    </source>
</evidence>
<proteinExistence type="predicted"/>
<dbReference type="Proteomes" id="UP000831327">
    <property type="component" value="Chromosome"/>
</dbReference>
<keyword evidence="1" id="KW-0472">Membrane</keyword>
<dbReference type="EMBL" id="AP025637">
    <property type="protein sequence ID" value="BDG73633.1"/>
    <property type="molecule type" value="Genomic_DNA"/>
</dbReference>
<keyword evidence="3" id="KW-1185">Reference proteome</keyword>
<gene>
    <name evidence="2" type="ORF">Rmf_35620</name>
</gene>
<accession>A0ABM7Y6M4</accession>
<feature type="transmembrane region" description="Helical" evidence="1">
    <location>
        <begin position="36"/>
        <end position="57"/>
    </location>
</feature>
<keyword evidence="1" id="KW-1133">Transmembrane helix</keyword>
<feature type="transmembrane region" description="Helical" evidence="1">
    <location>
        <begin position="12"/>
        <end position="30"/>
    </location>
</feature>